<dbReference type="Proteomes" id="UP000268727">
    <property type="component" value="Unassembled WGS sequence"/>
</dbReference>
<feature type="domain" description="BFD-like [2Fe-2S]-binding" evidence="2">
    <location>
        <begin position="381"/>
        <end position="432"/>
    </location>
</feature>
<sequence length="468" mass="48678">MPDVLVVGGGPAGMAAALAARRHGAEHVVLLEAGDDVGGQYWRHPPARHVDPDEGRWHHGWQRFLDLRSALRRDPRCEVVTNAHVWSVDRRDGAPPLVHAVIGEVDGQARVPRTFDPAALVLATGAQERTLPFPGWDLPGVFTAGAAQALAKGDRVAVGRRVLVTGSGPFLLPVVSSLVRVGARVVGVVEAAGAARLARGWGAKPWRLAATGGKAAELAGYLRVLAAHRIPYRVGAAVVAAHGDDRVEAVTVARLTPDWSPVPGTQRRVEVDAVCVGHGFVPRAELAISAGCALGEDGAVEVDDRQRTSVPGVFTAGELTGIGGVDLALAEGLVAGAAAAGGEPAPAALRRRAVFREFATRLAAAHAVGPGGRSWADDTTVVCRCEDVTAGALRRAAELTGSKGLRPLKLTTRAGLGLCQGRTCGPAVEDLLTGVLDPGRTAHRPIAVPVRLGELADHNRTGNREDVP</sequence>
<dbReference type="SUPFAM" id="SSF51905">
    <property type="entry name" value="FAD/NAD(P)-binding domain"/>
    <property type="match status" value="1"/>
</dbReference>
<dbReference type="PIRSF" id="PIRSF037495">
    <property type="entry name" value="Opine_OX_OoxA/HcnB"/>
    <property type="match status" value="1"/>
</dbReference>
<dbReference type="PANTHER" id="PTHR42949:SF3">
    <property type="entry name" value="ANAEROBIC GLYCEROL-3-PHOSPHATE DEHYDROGENASE SUBUNIT B"/>
    <property type="match status" value="1"/>
</dbReference>
<dbReference type="RefSeq" id="WP_123741126.1">
    <property type="nucleotide sequence ID" value="NZ_RJKM01000001.1"/>
</dbReference>
<dbReference type="Pfam" id="PF04324">
    <property type="entry name" value="Fer2_BFD"/>
    <property type="match status" value="1"/>
</dbReference>
<dbReference type="InterPro" id="IPR036188">
    <property type="entry name" value="FAD/NAD-bd_sf"/>
</dbReference>
<evidence type="ECO:0000313" key="4">
    <source>
        <dbReference type="EMBL" id="ROP34883.1"/>
    </source>
</evidence>
<keyword evidence="4" id="KW-0670">Pyruvate</keyword>
<dbReference type="Gene3D" id="3.50.50.60">
    <property type="entry name" value="FAD/NAD(P)-binding domain"/>
    <property type="match status" value="2"/>
</dbReference>
<dbReference type="EMBL" id="RJKM01000001">
    <property type="protein sequence ID" value="ROP34883.1"/>
    <property type="molecule type" value="Genomic_DNA"/>
</dbReference>
<comment type="caution">
    <text evidence="4">The sequence shown here is derived from an EMBL/GenBank/DDBJ whole genome shotgun (WGS) entry which is preliminary data.</text>
</comment>
<organism evidence="4 5">
    <name type="scientific">Saccharothrix texasensis</name>
    <dbReference type="NCBI Taxonomy" id="103734"/>
    <lineage>
        <taxon>Bacteria</taxon>
        <taxon>Bacillati</taxon>
        <taxon>Actinomycetota</taxon>
        <taxon>Actinomycetes</taxon>
        <taxon>Pseudonocardiales</taxon>
        <taxon>Pseudonocardiaceae</taxon>
        <taxon>Saccharothrix</taxon>
    </lineage>
</organism>
<name>A0A3N1GX40_9PSEU</name>
<evidence type="ECO:0000259" key="2">
    <source>
        <dbReference type="Pfam" id="PF04324"/>
    </source>
</evidence>
<evidence type="ECO:0000256" key="1">
    <source>
        <dbReference type="ARBA" id="ARBA00023002"/>
    </source>
</evidence>
<reference evidence="4 5" key="1">
    <citation type="submission" date="2018-11" db="EMBL/GenBank/DDBJ databases">
        <title>Sequencing the genomes of 1000 actinobacteria strains.</title>
        <authorList>
            <person name="Klenk H.-P."/>
        </authorList>
    </citation>
    <scope>NUCLEOTIDE SEQUENCE [LARGE SCALE GENOMIC DNA]</scope>
    <source>
        <strain evidence="4 5">DSM 44231</strain>
    </source>
</reference>
<dbReference type="InterPro" id="IPR041854">
    <property type="entry name" value="BFD-like_2Fe2S-bd_dom_sf"/>
</dbReference>
<dbReference type="CDD" id="cd19946">
    <property type="entry name" value="GlpA-like_Fer2_BFD-like"/>
    <property type="match status" value="1"/>
</dbReference>
<dbReference type="InterPro" id="IPR023753">
    <property type="entry name" value="FAD/NAD-binding_dom"/>
</dbReference>
<gene>
    <name evidence="4" type="ORF">EDD40_0087</name>
</gene>
<dbReference type="Gene3D" id="1.10.10.1100">
    <property type="entry name" value="BFD-like [2Fe-2S]-binding domain"/>
    <property type="match status" value="1"/>
</dbReference>
<dbReference type="InterPro" id="IPR007419">
    <property type="entry name" value="BFD-like_2Fe2S-bd_dom"/>
</dbReference>
<feature type="domain" description="FAD/NAD(P)-binding" evidence="3">
    <location>
        <begin position="3"/>
        <end position="329"/>
    </location>
</feature>
<dbReference type="GO" id="GO:0016491">
    <property type="term" value="F:oxidoreductase activity"/>
    <property type="evidence" value="ECO:0007669"/>
    <property type="project" value="UniProtKB-KW"/>
</dbReference>
<dbReference type="AlphaFoldDB" id="A0A3N1GX40"/>
<dbReference type="OrthoDB" id="9801699at2"/>
<keyword evidence="1" id="KW-0560">Oxidoreductase</keyword>
<keyword evidence="5" id="KW-1185">Reference proteome</keyword>
<dbReference type="InterPro" id="IPR051691">
    <property type="entry name" value="Metab_Enz_Cyan_OpOx_G3PDH"/>
</dbReference>
<dbReference type="PANTHER" id="PTHR42949">
    <property type="entry name" value="ANAEROBIC GLYCEROL-3-PHOSPHATE DEHYDROGENASE SUBUNIT B"/>
    <property type="match status" value="1"/>
</dbReference>
<accession>A0A3N1GX40</accession>
<protein>
    <submittedName>
        <fullName evidence="4">Pyruvate/2-oxoglutarate dehydrogenase complex dihydrolipoamide dehydrogenase (E3) component</fullName>
    </submittedName>
</protein>
<dbReference type="PRINTS" id="PR00368">
    <property type="entry name" value="FADPNR"/>
</dbReference>
<dbReference type="InterPro" id="IPR017224">
    <property type="entry name" value="Opine_Oxase_asu/HCN_bsu"/>
</dbReference>
<evidence type="ECO:0000313" key="5">
    <source>
        <dbReference type="Proteomes" id="UP000268727"/>
    </source>
</evidence>
<dbReference type="Pfam" id="PF07992">
    <property type="entry name" value="Pyr_redox_2"/>
    <property type="match status" value="1"/>
</dbReference>
<proteinExistence type="predicted"/>
<dbReference type="PRINTS" id="PR00411">
    <property type="entry name" value="PNDRDTASEI"/>
</dbReference>
<evidence type="ECO:0000259" key="3">
    <source>
        <dbReference type="Pfam" id="PF07992"/>
    </source>
</evidence>